<proteinExistence type="predicted"/>
<accession>A0A9W4B7T4</accession>
<dbReference type="EMBL" id="AP022601">
    <property type="protein sequence ID" value="BBY92480.1"/>
    <property type="molecule type" value="Genomic_DNA"/>
</dbReference>
<dbReference type="Proteomes" id="UP000465785">
    <property type="component" value="Chromosome"/>
</dbReference>
<protein>
    <recommendedName>
        <fullName evidence="3">Short-chain dehydrogenase</fullName>
    </recommendedName>
</protein>
<dbReference type="AlphaFoldDB" id="A0A9W4B7T4"/>
<keyword evidence="2" id="KW-1185">Reference proteome</keyword>
<dbReference type="Gene3D" id="3.40.50.720">
    <property type="entry name" value="NAD(P)-binding Rossmann-like Domain"/>
    <property type="match status" value="1"/>
</dbReference>
<name>A0A9W4B7T4_9MYCO</name>
<organism evidence="1 2">
    <name type="scientific">Mycobacterium gallinarum</name>
    <dbReference type="NCBI Taxonomy" id="39689"/>
    <lineage>
        <taxon>Bacteria</taxon>
        <taxon>Bacillati</taxon>
        <taxon>Actinomycetota</taxon>
        <taxon>Actinomycetes</taxon>
        <taxon>Mycobacteriales</taxon>
        <taxon>Mycobacteriaceae</taxon>
        <taxon>Mycobacterium</taxon>
    </lineage>
</organism>
<sequence>MFAIELDRRSRHGGWNIMSNASHPGLCKTNLQLSGPSHGQANPTLLERFYRVSRTAMPFMWQEIDEGILPSLYGATAPEAQGGAFYGPRGILELAGGGVTDAKILPRASDEADGRRLWAISERLTSVTYPA</sequence>
<evidence type="ECO:0008006" key="3">
    <source>
        <dbReference type="Google" id="ProtNLM"/>
    </source>
</evidence>
<gene>
    <name evidence="1" type="ORF">MGALJ_21490</name>
</gene>
<dbReference type="KEGG" id="mgau:MGALJ_21490"/>
<reference evidence="1 2" key="1">
    <citation type="journal article" date="2019" name="Emerg. Microbes Infect.">
        <title>Comprehensive subspecies identification of 175 nontuberculous mycobacteria species based on 7547 genomic profiles.</title>
        <authorList>
            <person name="Matsumoto Y."/>
            <person name="Kinjo T."/>
            <person name="Motooka D."/>
            <person name="Nabeya D."/>
            <person name="Jung N."/>
            <person name="Uechi K."/>
            <person name="Horii T."/>
            <person name="Iida T."/>
            <person name="Fujita J."/>
            <person name="Nakamura S."/>
        </authorList>
    </citation>
    <scope>NUCLEOTIDE SEQUENCE [LARGE SCALE GENOMIC DNA]</scope>
    <source>
        <strain evidence="1 2">JCM 6399</strain>
    </source>
</reference>
<evidence type="ECO:0000313" key="2">
    <source>
        <dbReference type="Proteomes" id="UP000465785"/>
    </source>
</evidence>
<evidence type="ECO:0000313" key="1">
    <source>
        <dbReference type="EMBL" id="BBY92480.1"/>
    </source>
</evidence>